<keyword evidence="1" id="KW-1133">Transmembrane helix</keyword>
<keyword evidence="1" id="KW-0472">Membrane</keyword>
<feature type="domain" description="DUF6534" evidence="2">
    <location>
        <begin position="162"/>
        <end position="252"/>
    </location>
</feature>
<comment type="caution">
    <text evidence="3">The sequence shown here is derived from an EMBL/GenBank/DDBJ whole genome shotgun (WGS) entry which is preliminary data.</text>
</comment>
<dbReference type="EMBL" id="JAYKXP010000071">
    <property type="protein sequence ID" value="KAK7031110.1"/>
    <property type="molecule type" value="Genomic_DNA"/>
</dbReference>
<gene>
    <name evidence="3" type="ORF">VNI00_013715</name>
</gene>
<feature type="transmembrane region" description="Helical" evidence="1">
    <location>
        <begin position="151"/>
        <end position="177"/>
    </location>
</feature>
<proteinExistence type="predicted"/>
<keyword evidence="1" id="KW-0812">Transmembrane</keyword>
<feature type="transmembrane region" description="Helical" evidence="1">
    <location>
        <begin position="47"/>
        <end position="68"/>
    </location>
</feature>
<protein>
    <recommendedName>
        <fullName evidence="2">DUF6534 domain-containing protein</fullName>
    </recommendedName>
</protein>
<dbReference type="AlphaFoldDB" id="A0AAW0BWM9"/>
<dbReference type="InterPro" id="IPR045339">
    <property type="entry name" value="DUF6534"/>
</dbReference>
<organism evidence="3 4">
    <name type="scientific">Paramarasmius palmivorus</name>
    <dbReference type="NCBI Taxonomy" id="297713"/>
    <lineage>
        <taxon>Eukaryota</taxon>
        <taxon>Fungi</taxon>
        <taxon>Dikarya</taxon>
        <taxon>Basidiomycota</taxon>
        <taxon>Agaricomycotina</taxon>
        <taxon>Agaricomycetes</taxon>
        <taxon>Agaricomycetidae</taxon>
        <taxon>Agaricales</taxon>
        <taxon>Marasmiineae</taxon>
        <taxon>Marasmiaceae</taxon>
        <taxon>Paramarasmius</taxon>
    </lineage>
</organism>
<name>A0AAW0BWM9_9AGAR</name>
<dbReference type="Pfam" id="PF20152">
    <property type="entry name" value="DUF6534"/>
    <property type="match status" value="1"/>
</dbReference>
<feature type="transmembrane region" description="Helical" evidence="1">
    <location>
        <begin position="115"/>
        <end position="139"/>
    </location>
</feature>
<feature type="transmembrane region" description="Helical" evidence="1">
    <location>
        <begin position="88"/>
        <end position="108"/>
    </location>
</feature>
<feature type="transmembrane region" description="Helical" evidence="1">
    <location>
        <begin position="198"/>
        <end position="220"/>
    </location>
</feature>
<keyword evidence="4" id="KW-1185">Reference proteome</keyword>
<evidence type="ECO:0000313" key="3">
    <source>
        <dbReference type="EMBL" id="KAK7031110.1"/>
    </source>
</evidence>
<evidence type="ECO:0000256" key="1">
    <source>
        <dbReference type="SAM" id="Phobius"/>
    </source>
</evidence>
<evidence type="ECO:0000259" key="2">
    <source>
        <dbReference type="Pfam" id="PF20152"/>
    </source>
</evidence>
<sequence length="291" mass="31476">MKSIGIAETFAPMLVGVLLDAVLLGIVIVQTYTYFSRYPKDSIWFKILVTYLMVAELANTVFDIALIWEPLIALGGVMRGPPKFLPADAVTTTLISTPVQVFLAWRLYVITKSKILPIIVCCLSFCSLAGGVFLCSVVLSRQDMFNRSGPGPAAAITWLVSSSVTDVVIAAGLVYALHSRRGGMKTPFDSYVTRVIRMSVQTGALTAIAVCSDAIIFIAVQHADIPNSFFAWDLILSKLYTNSLLASLNTRPTEDADSARQPALFIDDIIKAAHLDSSDSKTDSSSTVNVV</sequence>
<reference evidence="3 4" key="1">
    <citation type="submission" date="2024-01" db="EMBL/GenBank/DDBJ databases">
        <title>A draft genome for a cacao thread blight-causing isolate of Paramarasmius palmivorus.</title>
        <authorList>
            <person name="Baruah I.K."/>
            <person name="Bukari Y."/>
            <person name="Amoako-Attah I."/>
            <person name="Meinhardt L.W."/>
            <person name="Bailey B.A."/>
            <person name="Cohen S.P."/>
        </authorList>
    </citation>
    <scope>NUCLEOTIDE SEQUENCE [LARGE SCALE GENOMIC DNA]</scope>
    <source>
        <strain evidence="3 4">GH-12</strain>
    </source>
</reference>
<feature type="transmembrane region" description="Helical" evidence="1">
    <location>
        <begin position="12"/>
        <end position="35"/>
    </location>
</feature>
<dbReference type="Proteomes" id="UP001383192">
    <property type="component" value="Unassembled WGS sequence"/>
</dbReference>
<dbReference type="PANTHER" id="PTHR40465">
    <property type="entry name" value="CHROMOSOME 1, WHOLE GENOME SHOTGUN SEQUENCE"/>
    <property type="match status" value="1"/>
</dbReference>
<accession>A0AAW0BWM9</accession>
<evidence type="ECO:0000313" key="4">
    <source>
        <dbReference type="Proteomes" id="UP001383192"/>
    </source>
</evidence>
<dbReference type="PANTHER" id="PTHR40465:SF1">
    <property type="entry name" value="DUF6534 DOMAIN-CONTAINING PROTEIN"/>
    <property type="match status" value="1"/>
</dbReference>